<sequence>MTSTLDSNQTKQITEFARMLLKLRKPSRLFIQPRTKIEKTTYILHPKKSNPNTNCLVEQNEDKKKQKISKKELTEFLSSKPQPTWNEKLKMIKKYDPALITNYQLLDKTQKKKSSRKIIIHKKTIQLIVKMSVCQLPQFNQKSSGKKYLDSENGLINYLRGQGLEKKKTFNNDKLIFQMYKKKHQK</sequence>
<proteinExistence type="predicted"/>
<dbReference type="EMBL" id="JANTQA010000070">
    <property type="protein sequence ID" value="KAJ3425638.1"/>
    <property type="molecule type" value="Genomic_DNA"/>
</dbReference>
<dbReference type="AlphaFoldDB" id="A0AAV7Y739"/>
<name>A0AAV7Y739_9EUKA</name>
<reference evidence="1" key="1">
    <citation type="submission" date="2022-08" db="EMBL/GenBank/DDBJ databases">
        <title>Novel sulphate-reducing endosymbionts in the free-living metamonad Anaeramoeba.</title>
        <authorList>
            <person name="Jerlstrom-Hultqvist J."/>
            <person name="Cepicka I."/>
            <person name="Gallot-Lavallee L."/>
            <person name="Salas-Leiva D."/>
            <person name="Curtis B.A."/>
            <person name="Zahonova K."/>
            <person name="Pipaliya S."/>
            <person name="Dacks J."/>
            <person name="Roger A.J."/>
        </authorList>
    </citation>
    <scope>NUCLEOTIDE SEQUENCE</scope>
    <source>
        <strain evidence="1">Busselton2</strain>
    </source>
</reference>
<evidence type="ECO:0000313" key="2">
    <source>
        <dbReference type="Proteomes" id="UP001146793"/>
    </source>
</evidence>
<dbReference type="Proteomes" id="UP001146793">
    <property type="component" value="Unassembled WGS sequence"/>
</dbReference>
<evidence type="ECO:0000313" key="1">
    <source>
        <dbReference type="EMBL" id="KAJ3425638.1"/>
    </source>
</evidence>
<organism evidence="1 2">
    <name type="scientific">Anaeramoeba flamelloides</name>
    <dbReference type="NCBI Taxonomy" id="1746091"/>
    <lineage>
        <taxon>Eukaryota</taxon>
        <taxon>Metamonada</taxon>
        <taxon>Anaeramoebidae</taxon>
        <taxon>Anaeramoeba</taxon>
    </lineage>
</organism>
<gene>
    <name evidence="1" type="ORF">M0812_28083</name>
</gene>
<accession>A0AAV7Y739</accession>
<protein>
    <submittedName>
        <fullName evidence="1">Uncharacterized protein</fullName>
    </submittedName>
</protein>
<comment type="caution">
    <text evidence="1">The sequence shown here is derived from an EMBL/GenBank/DDBJ whole genome shotgun (WGS) entry which is preliminary data.</text>
</comment>